<organism evidence="2 3">
    <name type="scientific">Chryseobacterium endalhagicum</name>
    <dbReference type="NCBI Taxonomy" id="2797638"/>
    <lineage>
        <taxon>Bacteria</taxon>
        <taxon>Pseudomonadati</taxon>
        <taxon>Bacteroidota</taxon>
        <taxon>Flavobacteriia</taxon>
        <taxon>Flavobacteriales</taxon>
        <taxon>Weeksellaceae</taxon>
        <taxon>Chryseobacterium group</taxon>
        <taxon>Chryseobacterium</taxon>
    </lineage>
</organism>
<evidence type="ECO:0000256" key="1">
    <source>
        <dbReference type="SAM" id="SignalP"/>
    </source>
</evidence>
<accession>A0ABS1QDC0</accession>
<reference evidence="2 3" key="1">
    <citation type="submission" date="2020-12" db="EMBL/GenBank/DDBJ databases">
        <title>Chryseobacterium endoalhailicus sp. nov., isolated from seed of leguminous plant.</title>
        <authorList>
            <person name="Zhang X."/>
        </authorList>
    </citation>
    <scope>NUCLEOTIDE SEQUENCE [LARGE SCALE GENOMIC DNA]</scope>
    <source>
        <strain evidence="2 3">L7</strain>
    </source>
</reference>
<proteinExistence type="predicted"/>
<protein>
    <recommendedName>
        <fullName evidence="4">DUF4397 domain-containing protein</fullName>
    </recommendedName>
</protein>
<evidence type="ECO:0000313" key="2">
    <source>
        <dbReference type="EMBL" id="MBL1220608.1"/>
    </source>
</evidence>
<evidence type="ECO:0000313" key="3">
    <source>
        <dbReference type="Proteomes" id="UP000661696"/>
    </source>
</evidence>
<dbReference type="RefSeq" id="WP_202089930.1">
    <property type="nucleotide sequence ID" value="NZ_JAELVM010000001.1"/>
</dbReference>
<gene>
    <name evidence="2" type="ORF">JET18_07145</name>
</gene>
<evidence type="ECO:0008006" key="4">
    <source>
        <dbReference type="Google" id="ProtNLM"/>
    </source>
</evidence>
<feature type="chain" id="PRO_5045717770" description="DUF4397 domain-containing protein" evidence="1">
    <location>
        <begin position="21"/>
        <end position="297"/>
    </location>
</feature>
<keyword evidence="3" id="KW-1185">Reference proteome</keyword>
<dbReference type="Proteomes" id="UP000661696">
    <property type="component" value="Unassembled WGS sequence"/>
</dbReference>
<sequence>MNIKTLFWAGTLFLSAQAYSQIGITTPTPSSTLDVRGSVEGSYREITGNYTLADTDYHVSFSGVSNATLSIPAASATDGSAADFRGRKYYIKNNSTATDLTLMAASGQILRLGGASPDAGAFVLKAGKSAVLTAGNANGWDLDVDAANWQLINSPYFLRPPIHEIPAGNLYTDLEGSQVTVTVPSSNTKVILNYSGYIFVQIGTGAVGTMRFQIVRTGTSPATTYPDVDLVTWNTSKVGGGTCDADYSIMYPVSNLAPGTYTFTLQMRRESESFVTASSVKHFSNETHVPRVDVYSK</sequence>
<keyword evidence="1" id="KW-0732">Signal</keyword>
<feature type="signal peptide" evidence="1">
    <location>
        <begin position="1"/>
        <end position="20"/>
    </location>
</feature>
<name>A0ABS1QDC0_9FLAO</name>
<comment type="caution">
    <text evidence="2">The sequence shown here is derived from an EMBL/GenBank/DDBJ whole genome shotgun (WGS) entry which is preliminary data.</text>
</comment>
<dbReference type="EMBL" id="JAELVM010000001">
    <property type="protein sequence ID" value="MBL1220608.1"/>
    <property type="molecule type" value="Genomic_DNA"/>
</dbReference>